<dbReference type="Gene3D" id="3.40.50.720">
    <property type="entry name" value="NAD(P)-binding Rossmann-like Domain"/>
    <property type="match status" value="1"/>
</dbReference>
<dbReference type="Pfam" id="PF00106">
    <property type="entry name" value="adh_short"/>
    <property type="match status" value="1"/>
</dbReference>
<dbReference type="SUPFAM" id="SSF51735">
    <property type="entry name" value="NAD(P)-binding Rossmann-fold domains"/>
    <property type="match status" value="1"/>
</dbReference>
<evidence type="ECO:0000256" key="1">
    <source>
        <dbReference type="ARBA" id="ARBA00006484"/>
    </source>
</evidence>
<dbReference type="InterPro" id="IPR050259">
    <property type="entry name" value="SDR"/>
</dbReference>
<accession>A0A382S8K5</accession>
<reference evidence="2" key="1">
    <citation type="submission" date="2018-05" db="EMBL/GenBank/DDBJ databases">
        <authorList>
            <person name="Lanie J.A."/>
            <person name="Ng W.-L."/>
            <person name="Kazmierczak K.M."/>
            <person name="Andrzejewski T.M."/>
            <person name="Davidsen T.M."/>
            <person name="Wayne K.J."/>
            <person name="Tettelin H."/>
            <person name="Glass J.I."/>
            <person name="Rusch D."/>
            <person name="Podicherti R."/>
            <person name="Tsui H.-C.T."/>
            <person name="Winkler M.E."/>
        </authorList>
    </citation>
    <scope>NUCLEOTIDE SEQUENCE</scope>
</reference>
<dbReference type="InterPro" id="IPR002347">
    <property type="entry name" value="SDR_fam"/>
</dbReference>
<dbReference type="PANTHER" id="PTHR42879:SF2">
    <property type="entry name" value="3-OXOACYL-[ACYL-CARRIER-PROTEIN] REDUCTASE FABG"/>
    <property type="match status" value="1"/>
</dbReference>
<organism evidence="2">
    <name type="scientific">marine metagenome</name>
    <dbReference type="NCBI Taxonomy" id="408172"/>
    <lineage>
        <taxon>unclassified sequences</taxon>
        <taxon>metagenomes</taxon>
        <taxon>ecological metagenomes</taxon>
    </lineage>
</organism>
<dbReference type="InterPro" id="IPR036291">
    <property type="entry name" value="NAD(P)-bd_dom_sf"/>
</dbReference>
<dbReference type="GO" id="GO:0008667">
    <property type="term" value="F:2,3-dihydro-2,3-dihydroxybenzoate dehydrogenase activity"/>
    <property type="evidence" value="ECO:0007669"/>
    <property type="project" value="InterPro"/>
</dbReference>
<dbReference type="GO" id="GO:0019290">
    <property type="term" value="P:siderophore biosynthetic process"/>
    <property type="evidence" value="ECO:0007669"/>
    <property type="project" value="InterPro"/>
</dbReference>
<dbReference type="InterPro" id="IPR003560">
    <property type="entry name" value="DHB_DH"/>
</dbReference>
<comment type="similarity">
    <text evidence="1">Belongs to the short-chain dehydrogenases/reductases (SDR) family.</text>
</comment>
<evidence type="ECO:0000313" key="2">
    <source>
        <dbReference type="EMBL" id="SVD05785.1"/>
    </source>
</evidence>
<dbReference type="PANTHER" id="PTHR42879">
    <property type="entry name" value="3-OXOACYL-(ACYL-CARRIER-PROTEIN) REDUCTASE"/>
    <property type="match status" value="1"/>
</dbReference>
<gene>
    <name evidence="2" type="ORF">METZ01_LOCUS358639</name>
</gene>
<dbReference type="PRINTS" id="PR01397">
    <property type="entry name" value="DHBDHDRGNASE"/>
</dbReference>
<name>A0A382S8K5_9ZZZZ</name>
<dbReference type="AlphaFoldDB" id="A0A382S8K5"/>
<feature type="non-terminal residue" evidence="2">
    <location>
        <position position="117"/>
    </location>
</feature>
<protein>
    <submittedName>
        <fullName evidence="2">Uncharacterized protein</fullName>
    </submittedName>
</protein>
<proteinExistence type="inferred from homology"/>
<dbReference type="EMBL" id="UINC01126971">
    <property type="protein sequence ID" value="SVD05785.1"/>
    <property type="molecule type" value="Genomic_DNA"/>
</dbReference>
<sequence length="117" mass="12700">MFSLKGKVCLVTGGSRGLGESMALTFAKSGADAVAITYNTDENKAIEVCKQIETLGSTSMAIQMEASKIESIKSTVKSVEDEFSKIDVLVNNAEINRQSKMEDVTEKDWDDIMAVNL</sequence>